<dbReference type="Pfam" id="PF05662">
    <property type="entry name" value="YadA_stalk"/>
    <property type="match status" value="1"/>
</dbReference>
<protein>
    <recommendedName>
        <fullName evidence="16">Adhesin</fullName>
    </recommendedName>
</protein>
<dbReference type="GO" id="GO:0009279">
    <property type="term" value="C:cell outer membrane"/>
    <property type="evidence" value="ECO:0007669"/>
    <property type="project" value="UniProtKB-SubCell"/>
</dbReference>
<keyword evidence="5" id="KW-1134">Transmembrane beta strand</keyword>
<comment type="similarity">
    <text evidence="3">Belongs to the autotransporter-2 (AT-2) (TC 1.B.40) family.</text>
</comment>
<gene>
    <name evidence="14" type="ORF">F959_01531</name>
</gene>
<name>N9A029_ACIVR</name>
<feature type="domain" description="Trimeric autotransporter adhesin YadA-like stalk" evidence="13">
    <location>
        <begin position="172"/>
        <end position="212"/>
    </location>
</feature>
<dbReference type="InterPro" id="IPR008635">
    <property type="entry name" value="Coiled_stalk_dom"/>
</dbReference>
<evidence type="ECO:0000256" key="1">
    <source>
        <dbReference type="ARBA" id="ARBA00004241"/>
    </source>
</evidence>
<evidence type="ECO:0000256" key="9">
    <source>
        <dbReference type="ARBA" id="ARBA00023136"/>
    </source>
</evidence>
<keyword evidence="8" id="KW-0653">Protein transport</keyword>
<evidence type="ECO:0000256" key="3">
    <source>
        <dbReference type="ARBA" id="ARBA00005848"/>
    </source>
</evidence>
<feature type="domain" description="Trimeric autotransporter adhesin YadA-like C-terminal membrane anchor" evidence="12">
    <location>
        <begin position="294"/>
        <end position="354"/>
    </location>
</feature>
<dbReference type="Proteomes" id="UP000018445">
    <property type="component" value="Unassembled WGS sequence"/>
</dbReference>
<feature type="region of interest" description="Disordered" evidence="11">
    <location>
        <begin position="26"/>
        <end position="59"/>
    </location>
</feature>
<keyword evidence="9" id="KW-0472">Membrane</keyword>
<proteinExistence type="inferred from homology"/>
<evidence type="ECO:0000256" key="5">
    <source>
        <dbReference type="ARBA" id="ARBA00022452"/>
    </source>
</evidence>
<keyword evidence="15" id="KW-1185">Reference proteome</keyword>
<dbReference type="GO" id="GO:0009986">
    <property type="term" value="C:cell surface"/>
    <property type="evidence" value="ECO:0007669"/>
    <property type="project" value="UniProtKB-SubCell"/>
</dbReference>
<dbReference type="InterPro" id="IPR005594">
    <property type="entry name" value="YadA_C"/>
</dbReference>
<dbReference type="InterPro" id="IPR011049">
    <property type="entry name" value="Serralysin-like_metalloprot_C"/>
</dbReference>
<keyword evidence="7" id="KW-0732">Signal</keyword>
<evidence type="ECO:0000256" key="7">
    <source>
        <dbReference type="ARBA" id="ARBA00022729"/>
    </source>
</evidence>
<evidence type="ECO:0000259" key="12">
    <source>
        <dbReference type="Pfam" id="PF03895"/>
    </source>
</evidence>
<accession>N9A029</accession>
<evidence type="ECO:0000256" key="6">
    <source>
        <dbReference type="ARBA" id="ARBA00022692"/>
    </source>
</evidence>
<reference evidence="14 15" key="1">
    <citation type="submission" date="2013-02" db="EMBL/GenBank/DDBJ databases">
        <title>The Genome Sequence of Acinetobacter venetianus CIP 110063.</title>
        <authorList>
            <consortium name="The Broad Institute Genome Sequencing Platform"/>
            <consortium name="The Broad Institute Genome Sequencing Center for Infectious Disease"/>
            <person name="Cerqueira G."/>
            <person name="Feldgarden M."/>
            <person name="Courvalin P."/>
            <person name="Perichon B."/>
            <person name="Grillot-Courvalin C."/>
            <person name="Clermont D."/>
            <person name="Rocha E."/>
            <person name="Yoon E.-J."/>
            <person name="Nemec A."/>
            <person name="Walker B."/>
            <person name="Young S.K."/>
            <person name="Zeng Q."/>
            <person name="Gargeya S."/>
            <person name="Fitzgerald M."/>
            <person name="Haas B."/>
            <person name="Abouelleil A."/>
            <person name="Alvarado L."/>
            <person name="Arachchi H.M."/>
            <person name="Berlin A.M."/>
            <person name="Chapman S.B."/>
            <person name="Dewar J."/>
            <person name="Goldberg J."/>
            <person name="Griggs A."/>
            <person name="Gujja S."/>
            <person name="Hansen M."/>
            <person name="Howarth C."/>
            <person name="Imamovic A."/>
            <person name="Larimer J."/>
            <person name="McCowan C."/>
            <person name="Murphy C."/>
            <person name="Neiman D."/>
            <person name="Pearson M."/>
            <person name="Priest M."/>
            <person name="Roberts A."/>
            <person name="Saif S."/>
            <person name="Shea T."/>
            <person name="Sisk P."/>
            <person name="Sykes S."/>
            <person name="Wortman J."/>
            <person name="Nusbaum C."/>
            <person name="Birren B."/>
        </authorList>
    </citation>
    <scope>NUCLEOTIDE SEQUENCE [LARGE SCALE GENOMIC DNA]</scope>
    <source>
        <strain evidence="15">ATCC 31012 / DSM 23050 / BCRC 14357 / CCUG 45561 / CIP 110063 / KCTC 2702 / LMG 19082 / RAG-1</strain>
    </source>
</reference>
<dbReference type="Pfam" id="PF03895">
    <property type="entry name" value="YadA_anchor"/>
    <property type="match status" value="1"/>
</dbReference>
<dbReference type="PATRIC" id="fig|1191460.12.peg.1514"/>
<evidence type="ECO:0000259" key="13">
    <source>
        <dbReference type="Pfam" id="PF05662"/>
    </source>
</evidence>
<feature type="region of interest" description="Disordered" evidence="11">
    <location>
        <begin position="82"/>
        <end position="111"/>
    </location>
</feature>
<dbReference type="GO" id="GO:0015031">
    <property type="term" value="P:protein transport"/>
    <property type="evidence" value="ECO:0007669"/>
    <property type="project" value="UniProtKB-KW"/>
</dbReference>
<comment type="caution">
    <text evidence="14">The sequence shown here is derived from an EMBL/GenBank/DDBJ whole genome shotgun (WGS) entry which is preliminary data.</text>
</comment>
<dbReference type="SUPFAM" id="SSF101967">
    <property type="entry name" value="Adhesin YadA, collagen-binding domain"/>
    <property type="match status" value="1"/>
</dbReference>
<evidence type="ECO:0008006" key="16">
    <source>
        <dbReference type="Google" id="ProtNLM"/>
    </source>
</evidence>
<dbReference type="RefSeq" id="WP_004878805.1">
    <property type="nucleotide sequence ID" value="NZ_KB849558.1"/>
</dbReference>
<dbReference type="SUPFAM" id="SSF54523">
    <property type="entry name" value="Pili subunits"/>
    <property type="match status" value="1"/>
</dbReference>
<evidence type="ECO:0000256" key="10">
    <source>
        <dbReference type="ARBA" id="ARBA00023237"/>
    </source>
</evidence>
<evidence type="ECO:0000256" key="8">
    <source>
        <dbReference type="ARBA" id="ARBA00022927"/>
    </source>
</evidence>
<dbReference type="InterPro" id="IPR045584">
    <property type="entry name" value="Pilin-like"/>
</dbReference>
<dbReference type="Gene3D" id="3.30.1300.30">
    <property type="entry name" value="GSPII I/J protein-like"/>
    <property type="match status" value="1"/>
</dbReference>
<dbReference type="Gene3D" id="2.150.10.10">
    <property type="entry name" value="Serralysin-like metalloprotease, C-terminal"/>
    <property type="match status" value="1"/>
</dbReference>
<dbReference type="AlphaFoldDB" id="N9A029"/>
<keyword evidence="6" id="KW-0812">Transmembrane</keyword>
<feature type="compositionally biased region" description="Polar residues" evidence="11">
    <location>
        <begin position="82"/>
        <end position="93"/>
    </location>
</feature>
<evidence type="ECO:0000313" key="15">
    <source>
        <dbReference type="Proteomes" id="UP000018445"/>
    </source>
</evidence>
<feature type="compositionally biased region" description="Low complexity" evidence="11">
    <location>
        <begin position="26"/>
        <end position="35"/>
    </location>
</feature>
<organism evidence="14 15">
    <name type="scientific">Acinetobacter venetianus (strain ATCC 31012 / DSM 23050 / BCRC 14357 / CCUG 45561 / CIP 110063 / KCTC 2702 / LMG 19082 / RAG-1)</name>
    <dbReference type="NCBI Taxonomy" id="1191460"/>
    <lineage>
        <taxon>Bacteria</taxon>
        <taxon>Pseudomonadati</taxon>
        <taxon>Pseudomonadota</taxon>
        <taxon>Gammaproteobacteria</taxon>
        <taxon>Moraxellales</taxon>
        <taxon>Moraxellaceae</taxon>
        <taxon>Acinetobacter</taxon>
    </lineage>
</organism>
<evidence type="ECO:0000256" key="11">
    <source>
        <dbReference type="SAM" id="MobiDB-lite"/>
    </source>
</evidence>
<keyword evidence="4" id="KW-0813">Transport</keyword>
<evidence type="ECO:0000313" key="14">
    <source>
        <dbReference type="EMBL" id="ENV37408.1"/>
    </source>
</evidence>
<keyword evidence="10" id="KW-0998">Cell outer membrane</keyword>
<evidence type="ECO:0000256" key="4">
    <source>
        <dbReference type="ARBA" id="ARBA00022448"/>
    </source>
</evidence>
<sequence>DKGDKGDTGATGKSAYEIAVDNGYTGTEQQWIEGQQGQGGSSPFLDAKANESSTGAKATGAGATALGDGAIADGNNNTVVGSGASATGESNTVVGKGNKVEGNRSGAFGDPNVIQANDSYAVGNDNTITGDRTFVVGNNVNTSAKNAVVLGNDSASDRDNTVSVGASGQERQIIHVAAGVQDTDAVNLKQMKDADAKVLSDAKTYADVGDQATLSSAKGYTDSRETVMRQEYKTADAKVLSDAKAYTDTKVTDLENSFRDVSNRVDQTNQTVRKNRDIAAQGIAGISAMTNIPMPAEAGASTVGVGMGYYDSQSAIAVGASHYFDNGVAIKGAFSTGFNNGNTTAVGAGVSYSWK</sequence>
<comment type="subcellular location">
    <subcellularLocation>
        <location evidence="2">Cell outer membrane</location>
    </subcellularLocation>
    <subcellularLocation>
        <location evidence="1">Cell surface</location>
    </subcellularLocation>
</comment>
<dbReference type="GeneID" id="58196196"/>
<evidence type="ECO:0000256" key="2">
    <source>
        <dbReference type="ARBA" id="ARBA00004442"/>
    </source>
</evidence>
<dbReference type="HOGENOM" id="CLU_744964_0_0_6"/>
<feature type="non-terminal residue" evidence="14">
    <location>
        <position position="1"/>
    </location>
</feature>
<dbReference type="EMBL" id="APPO01000011">
    <property type="protein sequence ID" value="ENV37408.1"/>
    <property type="molecule type" value="Genomic_DNA"/>
</dbReference>
<dbReference type="CDD" id="cd12820">
    <property type="entry name" value="LbR_YadA-like"/>
    <property type="match status" value="1"/>
</dbReference>
<dbReference type="eggNOG" id="COG5295">
    <property type="taxonomic scope" value="Bacteria"/>
</dbReference>